<comment type="subcellular location">
    <subcellularLocation>
        <location evidence="1">Cell membrane</location>
        <topology evidence="1">Multi-pass membrane protein</topology>
    </subcellularLocation>
</comment>
<dbReference type="InterPro" id="IPR036259">
    <property type="entry name" value="MFS_trans_sf"/>
</dbReference>
<dbReference type="InterPro" id="IPR011701">
    <property type="entry name" value="MFS"/>
</dbReference>
<feature type="transmembrane region" description="Helical" evidence="6">
    <location>
        <begin position="389"/>
        <end position="410"/>
    </location>
</feature>
<evidence type="ECO:0000313" key="8">
    <source>
        <dbReference type="EMBL" id="GGF00449.1"/>
    </source>
</evidence>
<feature type="transmembrane region" description="Helical" evidence="6">
    <location>
        <begin position="322"/>
        <end position="347"/>
    </location>
</feature>
<keyword evidence="5 6" id="KW-0472">Membrane</keyword>
<keyword evidence="3 6" id="KW-0812">Transmembrane</keyword>
<evidence type="ECO:0000256" key="6">
    <source>
        <dbReference type="SAM" id="Phobius"/>
    </source>
</evidence>
<dbReference type="InterPro" id="IPR000849">
    <property type="entry name" value="Sugar_P_transporter"/>
</dbReference>
<dbReference type="AlphaFoldDB" id="A0A8J3E1B7"/>
<accession>A0A8J3E1B7</accession>
<protein>
    <submittedName>
        <fullName evidence="8">MFS transporter</fullName>
    </submittedName>
</protein>
<dbReference type="PIRSF" id="PIRSF002808">
    <property type="entry name" value="Hexose_phosphate_transp"/>
    <property type="match status" value="1"/>
</dbReference>
<feature type="transmembrane region" description="Helical" evidence="6">
    <location>
        <begin position="298"/>
        <end position="316"/>
    </location>
</feature>
<keyword evidence="9" id="KW-1185">Reference proteome</keyword>
<evidence type="ECO:0000256" key="3">
    <source>
        <dbReference type="ARBA" id="ARBA00022692"/>
    </source>
</evidence>
<dbReference type="EMBL" id="BMJQ01000001">
    <property type="protein sequence ID" value="GGF00449.1"/>
    <property type="molecule type" value="Genomic_DNA"/>
</dbReference>
<dbReference type="Pfam" id="PF07690">
    <property type="entry name" value="MFS_1"/>
    <property type="match status" value="2"/>
</dbReference>
<feature type="transmembrane region" description="Helical" evidence="6">
    <location>
        <begin position="266"/>
        <end position="286"/>
    </location>
</feature>
<dbReference type="PROSITE" id="PS50850">
    <property type="entry name" value="MFS"/>
    <property type="match status" value="1"/>
</dbReference>
<proteinExistence type="predicted"/>
<dbReference type="GO" id="GO:0005886">
    <property type="term" value="C:plasma membrane"/>
    <property type="evidence" value="ECO:0007669"/>
    <property type="project" value="UniProtKB-SubCell"/>
</dbReference>
<evidence type="ECO:0000256" key="5">
    <source>
        <dbReference type="ARBA" id="ARBA00023136"/>
    </source>
</evidence>
<dbReference type="GO" id="GO:0022857">
    <property type="term" value="F:transmembrane transporter activity"/>
    <property type="evidence" value="ECO:0007669"/>
    <property type="project" value="InterPro"/>
</dbReference>
<organism evidence="8 9">
    <name type="scientific">Aliidongia dinghuensis</name>
    <dbReference type="NCBI Taxonomy" id="1867774"/>
    <lineage>
        <taxon>Bacteria</taxon>
        <taxon>Pseudomonadati</taxon>
        <taxon>Pseudomonadota</taxon>
        <taxon>Alphaproteobacteria</taxon>
        <taxon>Rhodospirillales</taxon>
        <taxon>Dongiaceae</taxon>
        <taxon>Aliidongia</taxon>
    </lineage>
</organism>
<keyword evidence="4 6" id="KW-1133">Transmembrane helix</keyword>
<dbReference type="SUPFAM" id="SSF103473">
    <property type="entry name" value="MFS general substrate transporter"/>
    <property type="match status" value="1"/>
</dbReference>
<feature type="domain" description="Major facilitator superfamily (MFS) profile" evidence="7">
    <location>
        <begin position="8"/>
        <end position="415"/>
    </location>
</feature>
<name>A0A8J3E1B7_9PROT</name>
<evidence type="ECO:0000256" key="1">
    <source>
        <dbReference type="ARBA" id="ARBA00004651"/>
    </source>
</evidence>
<dbReference type="InterPro" id="IPR050382">
    <property type="entry name" value="MFS_Na/Anion_cotransporter"/>
</dbReference>
<dbReference type="InterPro" id="IPR020846">
    <property type="entry name" value="MFS_dom"/>
</dbReference>
<dbReference type="PANTHER" id="PTHR11662">
    <property type="entry name" value="SOLUTE CARRIER FAMILY 17"/>
    <property type="match status" value="1"/>
</dbReference>
<dbReference type="PANTHER" id="PTHR11662:SF399">
    <property type="entry name" value="FI19708P1-RELATED"/>
    <property type="match status" value="1"/>
</dbReference>
<dbReference type="Proteomes" id="UP000646365">
    <property type="component" value="Unassembled WGS sequence"/>
</dbReference>
<gene>
    <name evidence="8" type="ORF">GCM10011611_02570</name>
</gene>
<feature type="transmembrane region" description="Helical" evidence="6">
    <location>
        <begin position="73"/>
        <end position="96"/>
    </location>
</feature>
<evidence type="ECO:0000313" key="9">
    <source>
        <dbReference type="Proteomes" id="UP000646365"/>
    </source>
</evidence>
<dbReference type="Gene3D" id="1.20.1250.20">
    <property type="entry name" value="MFS general substrate transporter like domains"/>
    <property type="match status" value="2"/>
</dbReference>
<sequence length="429" mass="45846">MERKRRWVALMLFTLALMNYVDRVALSFAAGPISKEYGLNSVSLGYLFSSFLWTYTIFLIPAGILVDRFGAKAVAGIGLAIWSAATAMTGLASSFVQLLATRLVMGGGEATSNPSGARVIREWFPANERGAVNAIFNSGSYAGPALCAVVAGPLIEAFGWRVLFFLAGGIGLLWLLCWKIWFARPEDAHWVSDGERATILAERSWHGRQQSKGEASGLLRLLTSGPTLWGLALTQGCNVYSQYLFLTWLPTYLQATKGLTIAKTGFYAALPYAIAVVLCITIGRLSDRALRGEVARGGRRYVIAAAMVLASVILFAPLVDNLWAILALIALSLTGISATTSLNFALVNDLLPNPRDVGVAMAFNVVGGNVFGLMAPIVTGYVIEETGSYDNAFVIAGVLLLVGAASTLTLTRRPIGAADRPARSEARPA</sequence>
<reference evidence="8" key="1">
    <citation type="journal article" date="2014" name="Int. J. Syst. Evol. Microbiol.">
        <title>Complete genome sequence of Corynebacterium casei LMG S-19264T (=DSM 44701T), isolated from a smear-ripened cheese.</title>
        <authorList>
            <consortium name="US DOE Joint Genome Institute (JGI-PGF)"/>
            <person name="Walter F."/>
            <person name="Albersmeier A."/>
            <person name="Kalinowski J."/>
            <person name="Ruckert C."/>
        </authorList>
    </citation>
    <scope>NUCLEOTIDE SEQUENCE</scope>
    <source>
        <strain evidence="8">CGMCC 1.15725</strain>
    </source>
</reference>
<keyword evidence="2" id="KW-1003">Cell membrane</keyword>
<reference evidence="8" key="2">
    <citation type="submission" date="2020-09" db="EMBL/GenBank/DDBJ databases">
        <authorList>
            <person name="Sun Q."/>
            <person name="Zhou Y."/>
        </authorList>
    </citation>
    <scope>NUCLEOTIDE SEQUENCE</scope>
    <source>
        <strain evidence="8">CGMCC 1.15725</strain>
    </source>
</reference>
<dbReference type="CDD" id="cd17319">
    <property type="entry name" value="MFS_ExuT_GudP_like"/>
    <property type="match status" value="1"/>
</dbReference>
<feature type="transmembrane region" description="Helical" evidence="6">
    <location>
        <begin position="45"/>
        <end position="66"/>
    </location>
</feature>
<feature type="transmembrane region" description="Helical" evidence="6">
    <location>
        <begin position="359"/>
        <end position="383"/>
    </location>
</feature>
<comment type="caution">
    <text evidence="8">The sequence shown here is derived from an EMBL/GenBank/DDBJ whole genome shotgun (WGS) entry which is preliminary data.</text>
</comment>
<feature type="transmembrane region" description="Helical" evidence="6">
    <location>
        <begin position="158"/>
        <end position="177"/>
    </location>
</feature>
<evidence type="ECO:0000256" key="4">
    <source>
        <dbReference type="ARBA" id="ARBA00022989"/>
    </source>
</evidence>
<evidence type="ECO:0000256" key="2">
    <source>
        <dbReference type="ARBA" id="ARBA00022475"/>
    </source>
</evidence>
<dbReference type="RefSeq" id="WP_189041619.1">
    <property type="nucleotide sequence ID" value="NZ_BMJQ01000001.1"/>
</dbReference>
<evidence type="ECO:0000259" key="7">
    <source>
        <dbReference type="PROSITE" id="PS50850"/>
    </source>
</evidence>